<dbReference type="EMBL" id="SWJQ01000407">
    <property type="protein sequence ID" value="TRZ14804.1"/>
    <property type="molecule type" value="Genomic_DNA"/>
</dbReference>
<feature type="non-terminal residue" evidence="1">
    <location>
        <position position="51"/>
    </location>
</feature>
<evidence type="ECO:0000313" key="2">
    <source>
        <dbReference type="Proteomes" id="UP000796761"/>
    </source>
</evidence>
<accession>A0A8K1GA33</accession>
<evidence type="ECO:0000313" key="1">
    <source>
        <dbReference type="EMBL" id="TRZ14804.1"/>
    </source>
</evidence>
<protein>
    <submittedName>
        <fullName evidence="1">Uncharacterized protein</fullName>
    </submittedName>
</protein>
<dbReference type="Proteomes" id="UP000796761">
    <property type="component" value="Unassembled WGS sequence"/>
</dbReference>
<name>A0A8K1GA33_9PASS</name>
<keyword evidence="2" id="KW-1185">Reference proteome</keyword>
<organism evidence="1 2">
    <name type="scientific">Zosterops borbonicus</name>
    <dbReference type="NCBI Taxonomy" id="364589"/>
    <lineage>
        <taxon>Eukaryota</taxon>
        <taxon>Metazoa</taxon>
        <taxon>Chordata</taxon>
        <taxon>Craniata</taxon>
        <taxon>Vertebrata</taxon>
        <taxon>Euteleostomi</taxon>
        <taxon>Archelosauria</taxon>
        <taxon>Archosauria</taxon>
        <taxon>Dinosauria</taxon>
        <taxon>Saurischia</taxon>
        <taxon>Theropoda</taxon>
        <taxon>Coelurosauria</taxon>
        <taxon>Aves</taxon>
        <taxon>Neognathae</taxon>
        <taxon>Neoaves</taxon>
        <taxon>Telluraves</taxon>
        <taxon>Australaves</taxon>
        <taxon>Passeriformes</taxon>
        <taxon>Sylvioidea</taxon>
        <taxon>Zosteropidae</taxon>
        <taxon>Zosterops</taxon>
    </lineage>
</organism>
<sequence length="51" mass="5707">MELLEQVHEVDKRTGAHPLWIQAEKGGAVMPGEEKVVWRPHSNPPVSKGCF</sequence>
<comment type="caution">
    <text evidence="1">The sequence shown here is derived from an EMBL/GenBank/DDBJ whole genome shotgun (WGS) entry which is preliminary data.</text>
</comment>
<reference evidence="1" key="1">
    <citation type="submission" date="2019-04" db="EMBL/GenBank/DDBJ databases">
        <title>Genome assembly of Zosterops borbonicus 15179.</title>
        <authorList>
            <person name="Leroy T."/>
            <person name="Anselmetti Y."/>
            <person name="Tilak M.-K."/>
            <person name="Nabholz B."/>
        </authorList>
    </citation>
    <scope>NUCLEOTIDE SEQUENCE</scope>
    <source>
        <strain evidence="1">HGM_15179</strain>
        <tissue evidence="1">Muscle</tissue>
    </source>
</reference>
<proteinExistence type="predicted"/>
<dbReference type="AlphaFoldDB" id="A0A8K1GA33"/>
<dbReference type="OrthoDB" id="10607533at2759"/>
<gene>
    <name evidence="1" type="ORF">HGM15179_012299</name>
</gene>